<dbReference type="AlphaFoldDB" id="K0RZV2"/>
<keyword evidence="2" id="KW-1185">Reference proteome</keyword>
<proteinExistence type="predicted"/>
<dbReference type="Proteomes" id="UP000266841">
    <property type="component" value="Unassembled WGS sequence"/>
</dbReference>
<dbReference type="EMBL" id="AGNL01026412">
    <property type="protein sequence ID" value="EJK58014.1"/>
    <property type="molecule type" value="Genomic_DNA"/>
</dbReference>
<dbReference type="PANTHER" id="PTHR34286:SF1">
    <property type="entry name" value="TRANSMEMBRANE PROTEIN"/>
    <property type="match status" value="1"/>
</dbReference>
<evidence type="ECO:0000313" key="1">
    <source>
        <dbReference type="EMBL" id="EJK58014.1"/>
    </source>
</evidence>
<reference evidence="1 2" key="1">
    <citation type="journal article" date="2012" name="Genome Biol.">
        <title>Genome and low-iron response of an oceanic diatom adapted to chronic iron limitation.</title>
        <authorList>
            <person name="Lommer M."/>
            <person name="Specht M."/>
            <person name="Roy A.S."/>
            <person name="Kraemer L."/>
            <person name="Andreson R."/>
            <person name="Gutowska M.A."/>
            <person name="Wolf J."/>
            <person name="Bergner S.V."/>
            <person name="Schilhabel M.B."/>
            <person name="Klostermeier U.C."/>
            <person name="Beiko R.G."/>
            <person name="Rosenstiel P."/>
            <person name="Hippler M."/>
            <person name="Laroche J."/>
        </authorList>
    </citation>
    <scope>NUCLEOTIDE SEQUENCE [LARGE SCALE GENOMIC DNA]</scope>
    <source>
        <strain evidence="1 2">CCMP1005</strain>
    </source>
</reference>
<gene>
    <name evidence="1" type="ORF">THAOC_21888</name>
</gene>
<organism evidence="1 2">
    <name type="scientific">Thalassiosira oceanica</name>
    <name type="common">Marine diatom</name>
    <dbReference type="NCBI Taxonomy" id="159749"/>
    <lineage>
        <taxon>Eukaryota</taxon>
        <taxon>Sar</taxon>
        <taxon>Stramenopiles</taxon>
        <taxon>Ochrophyta</taxon>
        <taxon>Bacillariophyta</taxon>
        <taxon>Coscinodiscophyceae</taxon>
        <taxon>Thalassiosirophycidae</taxon>
        <taxon>Thalassiosirales</taxon>
        <taxon>Thalassiosiraceae</taxon>
        <taxon>Thalassiosira</taxon>
    </lineage>
</organism>
<accession>K0RZV2</accession>
<dbReference type="eggNOG" id="ENOG502TBCJ">
    <property type="taxonomic scope" value="Eukaryota"/>
</dbReference>
<dbReference type="OrthoDB" id="2100988at2759"/>
<sequence>MRLAGAWEVIPMGGGTFLQEWIILGLGSCFESTLTSTLDFFRHEQVWSPAGGWWPTPVAWKRNTAVAYLCIGVISSMIFKVSAEKERRPIEPFKPVPLAPSSSEPALVQAPACFQTRTWRARSSVATFQRRAIDCIFRELA</sequence>
<protein>
    <submittedName>
        <fullName evidence="1">Uncharacterized protein</fullName>
    </submittedName>
</protein>
<comment type="caution">
    <text evidence="1">The sequence shown here is derived from an EMBL/GenBank/DDBJ whole genome shotgun (WGS) entry which is preliminary data.</text>
</comment>
<dbReference type="PANTHER" id="PTHR34286">
    <property type="entry name" value="TRANSMEMBRANE PROTEIN"/>
    <property type="match status" value="1"/>
</dbReference>
<name>K0RZV2_THAOC</name>
<evidence type="ECO:0000313" key="2">
    <source>
        <dbReference type="Proteomes" id="UP000266841"/>
    </source>
</evidence>